<dbReference type="SUPFAM" id="SSF63829">
    <property type="entry name" value="Calcium-dependent phosphotriesterase"/>
    <property type="match status" value="1"/>
</dbReference>
<dbReference type="InterPro" id="IPR013658">
    <property type="entry name" value="SGL"/>
</dbReference>
<evidence type="ECO:0000256" key="3">
    <source>
        <dbReference type="PIRSR" id="PIRSR605511-2"/>
    </source>
</evidence>
<feature type="binding site" evidence="3">
    <location>
        <position position="148"/>
    </location>
    <ligand>
        <name>a divalent metal cation</name>
        <dbReference type="ChEBI" id="CHEBI:60240"/>
    </ligand>
</feature>
<sequence length="321" mass="35338">MKLLTTLAVHNQLGEGVLWHPSQTSLWWTDIQRATLYHYQLADKSVVTYPMPERVACFAFTQHPDQLLIAFASGLALYHLSSAKINWLAKLEYANRGHRLNDGRLDRHGRFWVGAMVEDTALSPAPAALYQLTSNTLQVRKSGIRISNSLCFSPDGNTLYHADSPTGVIYQYPLSGNDSQALSDQLSHQTTFATTQAGIAPDGACIDKHGNLWSAQWGGSRVVQYNPCGKVLQILTLPVSQPTCVAIGGPNRDLLAITSARDELSSQQLLSQPEAGNVFIYQLNESIGIDERFADLNDLTLGVSQDRNRYDNLAKTPADKV</sequence>
<dbReference type="Pfam" id="PF08450">
    <property type="entry name" value="SGL"/>
    <property type="match status" value="1"/>
</dbReference>
<keyword evidence="3" id="KW-0862">Zinc</keyword>
<evidence type="ECO:0000256" key="2">
    <source>
        <dbReference type="PIRSR" id="PIRSR605511-1"/>
    </source>
</evidence>
<gene>
    <name evidence="5" type="ORF">DXX93_03105</name>
</gene>
<keyword evidence="3" id="KW-0479">Metal-binding</keyword>
<accession>A0A3E0TMR8</accession>
<evidence type="ECO:0000256" key="1">
    <source>
        <dbReference type="ARBA" id="ARBA00008853"/>
    </source>
</evidence>
<dbReference type="Proteomes" id="UP000256478">
    <property type="component" value="Unassembled WGS sequence"/>
</dbReference>
<feature type="binding site" evidence="3">
    <location>
        <position position="202"/>
    </location>
    <ligand>
        <name>a divalent metal cation</name>
        <dbReference type="ChEBI" id="CHEBI:60240"/>
    </ligand>
</feature>
<dbReference type="PRINTS" id="PR01790">
    <property type="entry name" value="SMP30FAMILY"/>
</dbReference>
<name>A0A3E0TMR8_9GAMM</name>
<dbReference type="GO" id="GO:0004341">
    <property type="term" value="F:gluconolactonase activity"/>
    <property type="evidence" value="ECO:0007669"/>
    <property type="project" value="TreeGrafter"/>
</dbReference>
<dbReference type="RefSeq" id="WP_116006767.1">
    <property type="nucleotide sequence ID" value="NZ_QUOU01000001.1"/>
</dbReference>
<organism evidence="5 6">
    <name type="scientific">Thalassotalea euphylliae</name>
    <dbReference type="NCBI Taxonomy" id="1655234"/>
    <lineage>
        <taxon>Bacteria</taxon>
        <taxon>Pseudomonadati</taxon>
        <taxon>Pseudomonadota</taxon>
        <taxon>Gammaproteobacteria</taxon>
        <taxon>Alteromonadales</taxon>
        <taxon>Colwelliaceae</taxon>
        <taxon>Thalassotalea</taxon>
    </lineage>
</organism>
<feature type="binding site" evidence="3">
    <location>
        <position position="15"/>
    </location>
    <ligand>
        <name>a divalent metal cation</name>
        <dbReference type="ChEBI" id="CHEBI:60240"/>
    </ligand>
</feature>
<feature type="binding site" evidence="3">
    <location>
        <position position="99"/>
    </location>
    <ligand>
        <name>substrate</name>
    </ligand>
</feature>
<feature type="binding site" evidence="3">
    <location>
        <position position="101"/>
    </location>
    <ligand>
        <name>substrate</name>
    </ligand>
</feature>
<feature type="domain" description="SMP-30/Gluconolactonase/LRE-like region" evidence="4">
    <location>
        <begin position="13"/>
        <end position="261"/>
    </location>
</feature>
<protein>
    <submittedName>
        <fullName evidence="5">SMP-30/gluconolactonase/LRE family protein</fullName>
    </submittedName>
</protein>
<dbReference type="InterPro" id="IPR005511">
    <property type="entry name" value="SMP-30"/>
</dbReference>
<proteinExistence type="inferred from homology"/>
<reference evidence="5 6" key="1">
    <citation type="submission" date="2018-08" db="EMBL/GenBank/DDBJ databases">
        <title>Thalassotalea euphylliae genome.</title>
        <authorList>
            <person name="Summers S."/>
            <person name="Rice S.A."/>
            <person name="Freckelton M.L."/>
            <person name="Nedved B.T."/>
            <person name="Hadfield M.G."/>
        </authorList>
    </citation>
    <scope>NUCLEOTIDE SEQUENCE [LARGE SCALE GENOMIC DNA]</scope>
    <source>
        <strain evidence="5 6">H1</strain>
    </source>
</reference>
<dbReference type="GO" id="GO:0019853">
    <property type="term" value="P:L-ascorbic acid biosynthetic process"/>
    <property type="evidence" value="ECO:0007669"/>
    <property type="project" value="TreeGrafter"/>
</dbReference>
<comment type="similarity">
    <text evidence="1">Belongs to the SMP-30/CGR1 family.</text>
</comment>
<dbReference type="InterPro" id="IPR011042">
    <property type="entry name" value="6-blade_b-propeller_TolB-like"/>
</dbReference>
<dbReference type="Gene3D" id="2.120.10.30">
    <property type="entry name" value="TolB, C-terminal domain"/>
    <property type="match status" value="1"/>
</dbReference>
<dbReference type="EMBL" id="QUOU01000001">
    <property type="protein sequence ID" value="REL25637.1"/>
    <property type="molecule type" value="Genomic_DNA"/>
</dbReference>
<feature type="binding site" evidence="3">
    <location>
        <position position="119"/>
    </location>
    <ligand>
        <name>substrate</name>
    </ligand>
</feature>
<feature type="active site" description="Proton donor/acceptor" evidence="2">
    <location>
        <position position="202"/>
    </location>
</feature>
<evidence type="ECO:0000313" key="6">
    <source>
        <dbReference type="Proteomes" id="UP000256478"/>
    </source>
</evidence>
<dbReference type="OrthoDB" id="9775406at2"/>
<dbReference type="GO" id="GO:0005509">
    <property type="term" value="F:calcium ion binding"/>
    <property type="evidence" value="ECO:0007669"/>
    <property type="project" value="TreeGrafter"/>
</dbReference>
<dbReference type="PANTHER" id="PTHR10907">
    <property type="entry name" value="REGUCALCIN"/>
    <property type="match status" value="1"/>
</dbReference>
<evidence type="ECO:0000259" key="4">
    <source>
        <dbReference type="Pfam" id="PF08450"/>
    </source>
</evidence>
<dbReference type="AlphaFoldDB" id="A0A3E0TMR8"/>
<comment type="caution">
    <text evidence="5">The sequence shown here is derived from an EMBL/GenBank/DDBJ whole genome shotgun (WGS) entry which is preliminary data.</text>
</comment>
<dbReference type="PANTHER" id="PTHR10907:SF47">
    <property type="entry name" value="REGUCALCIN"/>
    <property type="match status" value="1"/>
</dbReference>
<comment type="cofactor">
    <cofactor evidence="3">
        <name>Zn(2+)</name>
        <dbReference type="ChEBI" id="CHEBI:29105"/>
    </cofactor>
    <text evidence="3">Binds 1 divalent metal cation per subunit.</text>
</comment>
<evidence type="ECO:0000313" key="5">
    <source>
        <dbReference type="EMBL" id="REL25637.1"/>
    </source>
</evidence>